<dbReference type="Proteomes" id="UP000264541">
    <property type="component" value="Unassembled WGS sequence"/>
</dbReference>
<dbReference type="Gene3D" id="3.30.360.10">
    <property type="entry name" value="Dihydrodipicolinate Reductase, domain 2"/>
    <property type="match status" value="1"/>
</dbReference>
<dbReference type="InterPro" id="IPR000683">
    <property type="entry name" value="Gfo/Idh/MocA-like_OxRdtase_N"/>
</dbReference>
<dbReference type="RefSeq" id="WP_117326348.1">
    <property type="nucleotide sequence ID" value="NZ_QVTE01000020.1"/>
</dbReference>
<dbReference type="Pfam" id="PF01408">
    <property type="entry name" value="GFO_IDH_MocA"/>
    <property type="match status" value="1"/>
</dbReference>
<dbReference type="EMBL" id="QVTE01000020">
    <property type="protein sequence ID" value="RFU69867.1"/>
    <property type="molecule type" value="Genomic_DNA"/>
</dbReference>
<feature type="domain" description="GFO/IDH/MocA-like oxidoreductase" evidence="2">
    <location>
        <begin position="138"/>
        <end position="247"/>
    </location>
</feature>
<name>A0A372LQR3_9BACI</name>
<evidence type="ECO:0000259" key="2">
    <source>
        <dbReference type="Pfam" id="PF22725"/>
    </source>
</evidence>
<dbReference type="SUPFAM" id="SSF51735">
    <property type="entry name" value="NAD(P)-binding Rossmann-fold domains"/>
    <property type="match status" value="1"/>
</dbReference>
<keyword evidence="4" id="KW-1185">Reference proteome</keyword>
<dbReference type="GO" id="GO:0000166">
    <property type="term" value="F:nucleotide binding"/>
    <property type="evidence" value="ECO:0007669"/>
    <property type="project" value="InterPro"/>
</dbReference>
<gene>
    <name evidence="3" type="ORF">D0469_08650</name>
</gene>
<dbReference type="PANTHER" id="PTHR43054">
    <property type="match status" value="1"/>
</dbReference>
<dbReference type="OrthoDB" id="9815825at2"/>
<reference evidence="3 4" key="1">
    <citation type="submission" date="2018-08" db="EMBL/GenBank/DDBJ databases">
        <title>Bacillus chawlae sp. nov., Bacillus glennii sp. nov., and Bacillus saganii sp. nov. Isolated from the Vehicle Assembly Building at Kennedy Space Center where the Viking Spacecraft were Assembled.</title>
        <authorList>
            <person name="Seuylemezian A."/>
            <person name="Vaishampayan P."/>
        </authorList>
    </citation>
    <scope>NUCLEOTIDE SEQUENCE [LARGE SCALE GENOMIC DNA]</scope>
    <source>
        <strain evidence="3 4">V47-23a</strain>
    </source>
</reference>
<dbReference type="InterPro" id="IPR055170">
    <property type="entry name" value="GFO_IDH_MocA-like_dom"/>
</dbReference>
<dbReference type="InterPro" id="IPR036291">
    <property type="entry name" value="NAD(P)-bd_dom_sf"/>
</dbReference>
<dbReference type="Gene3D" id="3.40.50.720">
    <property type="entry name" value="NAD(P)-binding Rossmann-like Domain"/>
    <property type="match status" value="1"/>
</dbReference>
<feature type="domain" description="Gfo/Idh/MocA-like oxidoreductase N-terminal" evidence="1">
    <location>
        <begin position="2"/>
        <end position="119"/>
    </location>
</feature>
<evidence type="ECO:0000313" key="4">
    <source>
        <dbReference type="Proteomes" id="UP000264541"/>
    </source>
</evidence>
<comment type="caution">
    <text evidence="3">The sequence shown here is derived from an EMBL/GenBank/DDBJ whole genome shotgun (WGS) entry which is preliminary data.</text>
</comment>
<dbReference type="Pfam" id="PF22725">
    <property type="entry name" value="GFO_IDH_MocA_C3"/>
    <property type="match status" value="1"/>
</dbReference>
<protein>
    <submittedName>
        <fullName evidence="3">Gfo/Idh/MocA family oxidoreductase</fullName>
    </submittedName>
</protein>
<evidence type="ECO:0000313" key="3">
    <source>
        <dbReference type="EMBL" id="RFU69867.1"/>
    </source>
</evidence>
<organism evidence="3 4">
    <name type="scientific">Peribacillus saganii</name>
    <dbReference type="NCBI Taxonomy" id="2303992"/>
    <lineage>
        <taxon>Bacteria</taxon>
        <taxon>Bacillati</taxon>
        <taxon>Bacillota</taxon>
        <taxon>Bacilli</taxon>
        <taxon>Bacillales</taxon>
        <taxon>Bacillaceae</taxon>
        <taxon>Peribacillus</taxon>
    </lineage>
</organism>
<dbReference type="SUPFAM" id="SSF55347">
    <property type="entry name" value="Glyceraldehyde-3-phosphate dehydrogenase-like, C-terminal domain"/>
    <property type="match status" value="1"/>
</dbReference>
<dbReference type="AlphaFoldDB" id="A0A372LQR3"/>
<sequence length="327" mass="36581">MIRFGIIGTNWITEAFIKAASNIEDFELTAVYSRTMERAKEFADNYGVDSLFTDLEEMAVSNIIDAVYIATPNSLHAEQALIFLKHKKHVLCEKPIASNRFELADMIQAAKENDVLLMEAMKPPFLPNFKSVQKNLHKIGKIRRFSASQSQYSSRYDAYKAGTVMNAFKPEFASGSLMDIGIYCIYPVVMLLGRPEKILANGYLLESGADGQGSIIFSYKESEAIISHSKITNSVVPSEIQGENGSILIDKISDPKSVKIVYRDGTEEDITQSQAENTMVYEAMEFIELIKSGKHESDINSFEMSMAVMEIMDEARAQIGLKYPGDR</sequence>
<evidence type="ECO:0000259" key="1">
    <source>
        <dbReference type="Pfam" id="PF01408"/>
    </source>
</evidence>
<dbReference type="PANTHER" id="PTHR43054:SF1">
    <property type="entry name" value="SCYLLO-INOSITOL 2-DEHYDROGENASE (NADP(+)) IOLU"/>
    <property type="match status" value="1"/>
</dbReference>
<proteinExistence type="predicted"/>
<accession>A0A372LQR3</accession>